<feature type="binding site" description="axial binding residue" evidence="2">
    <location>
        <position position="383"/>
    </location>
    <ligand>
        <name>heme b</name>
        <dbReference type="ChEBI" id="CHEBI:60344"/>
    </ligand>
    <ligandPart>
        <name>Fe</name>
        <dbReference type="ChEBI" id="CHEBI:18248"/>
    </ligandPart>
</feature>
<evidence type="ECO:0000313" key="5">
    <source>
        <dbReference type="Proteomes" id="UP000691718"/>
    </source>
</evidence>
<accession>A0A8S3WLC6</accession>
<keyword evidence="2" id="KW-0479">Metal-binding</keyword>
<proteinExistence type="predicted"/>
<evidence type="ECO:0000256" key="1">
    <source>
        <dbReference type="ARBA" id="ARBA00022559"/>
    </source>
</evidence>
<gene>
    <name evidence="4" type="ORF">PAPOLLO_LOCUS7640</name>
</gene>
<dbReference type="PROSITE" id="PS50292">
    <property type="entry name" value="PEROXIDASE_3"/>
    <property type="match status" value="1"/>
</dbReference>
<dbReference type="InterPro" id="IPR019791">
    <property type="entry name" value="Haem_peroxidase_animal"/>
</dbReference>
<organism evidence="4 5">
    <name type="scientific">Parnassius apollo</name>
    <name type="common">Apollo butterfly</name>
    <name type="synonym">Papilio apollo</name>
    <dbReference type="NCBI Taxonomy" id="110799"/>
    <lineage>
        <taxon>Eukaryota</taxon>
        <taxon>Metazoa</taxon>
        <taxon>Ecdysozoa</taxon>
        <taxon>Arthropoda</taxon>
        <taxon>Hexapoda</taxon>
        <taxon>Insecta</taxon>
        <taxon>Pterygota</taxon>
        <taxon>Neoptera</taxon>
        <taxon>Endopterygota</taxon>
        <taxon>Lepidoptera</taxon>
        <taxon>Glossata</taxon>
        <taxon>Ditrysia</taxon>
        <taxon>Papilionoidea</taxon>
        <taxon>Papilionidae</taxon>
        <taxon>Parnassiinae</taxon>
        <taxon>Parnassini</taxon>
        <taxon>Parnassius</taxon>
        <taxon>Parnassius</taxon>
    </lineage>
</organism>
<keyword evidence="5" id="KW-1185">Reference proteome</keyword>
<feature type="chain" id="PRO_5035946834" evidence="3">
    <location>
        <begin position="16"/>
        <end position="651"/>
    </location>
</feature>
<keyword evidence="2" id="KW-0408">Iron</keyword>
<name>A0A8S3WLC6_PARAO</name>
<keyword evidence="1" id="KW-0560">Oxidoreductase</keyword>
<evidence type="ECO:0000256" key="3">
    <source>
        <dbReference type="SAM" id="SignalP"/>
    </source>
</evidence>
<keyword evidence="2" id="KW-0349">Heme</keyword>
<feature type="signal peptide" evidence="3">
    <location>
        <begin position="1"/>
        <end position="15"/>
    </location>
</feature>
<dbReference type="GO" id="GO:0004601">
    <property type="term" value="F:peroxidase activity"/>
    <property type="evidence" value="ECO:0007669"/>
    <property type="project" value="UniProtKB-KW"/>
</dbReference>
<dbReference type="OrthoDB" id="823504at2759"/>
<protein>
    <submittedName>
        <fullName evidence="4">(apollo) hypothetical protein</fullName>
    </submittedName>
</protein>
<dbReference type="AlphaFoldDB" id="A0A8S3WLC6"/>
<dbReference type="Proteomes" id="UP000691718">
    <property type="component" value="Unassembled WGS sequence"/>
</dbReference>
<dbReference type="GO" id="GO:0046872">
    <property type="term" value="F:metal ion binding"/>
    <property type="evidence" value="ECO:0007669"/>
    <property type="project" value="UniProtKB-KW"/>
</dbReference>
<dbReference type="EMBL" id="CAJQZP010000528">
    <property type="protein sequence ID" value="CAG4966580.1"/>
    <property type="molecule type" value="Genomic_DNA"/>
</dbReference>
<sequence length="651" mass="74822">MLLLLYFLLVNGAYAKLAINYDSFTGTPISLEEVKRRDERNITFWCTNQIEPCDPEEGKRVDGSCNNLRYPQRGAPHTPTYRLLPAVYDKNFEPKLSKSGHSLPLARFLRTSLLAEGRLPDQKFTTLATNFLVFMSADVLSIQDTVKYIIWKPYCCQRKGKTDRDCVPNKIPDDDPVHRFSNIRCLNLTRPESFQSVGCIKNDTVPERIVSATPAFDLSLLYGTTLQSLLEKGRLFKSGLLKYEVERGRIWPPSIETGSGRCFLNQKPQETRCHNTPDDTMNSLAGVNLFSIWFWRLHNFIATGLTKINHCWDDDKVFYTARDINIAIASQIILYELLPAYFGHENLLKDGVLSPTPGFRDHYNEHLFPQISLEFPFVFRWFHTTQEGNMNLYDTQGNYLKKVPIVNITLRTGFFGVDDNIDYVTQGNFRQATGKADYIVDPDVAEVGLGPQQRATDLLTSDLAKNRLFGFQPYIKYREFCFKQSFKSFDDLLQAIDPERVELLKGVYENVEDIDLIAGIWLEKLIEGGNVPPTLYCVVVEQLLRTIASDRHWYERPKRPNAFTNEQLQEIRKATVARLLCDVGDKVTHIQRQAFYRISPNNPLCDCNDIDFVNLWAWKDPTCGEQGSQFDASYNTAKFFQNQFLKLKTNV</sequence>
<dbReference type="Pfam" id="PF03098">
    <property type="entry name" value="An_peroxidase"/>
    <property type="match status" value="1"/>
</dbReference>
<evidence type="ECO:0000313" key="4">
    <source>
        <dbReference type="EMBL" id="CAG4966580.1"/>
    </source>
</evidence>
<comment type="caution">
    <text evidence="4">The sequence shown here is derived from an EMBL/GenBank/DDBJ whole genome shotgun (WGS) entry which is preliminary data.</text>
</comment>
<dbReference type="PANTHER" id="PTHR11475:SF86">
    <property type="entry name" value="PEROXIDASE"/>
    <property type="match status" value="1"/>
</dbReference>
<keyword evidence="1" id="KW-0575">Peroxidase</keyword>
<dbReference type="PANTHER" id="PTHR11475">
    <property type="entry name" value="OXIDASE/PEROXIDASE"/>
    <property type="match status" value="1"/>
</dbReference>
<reference evidence="4" key="1">
    <citation type="submission" date="2021-04" db="EMBL/GenBank/DDBJ databases">
        <authorList>
            <person name="Tunstrom K."/>
        </authorList>
    </citation>
    <scope>NUCLEOTIDE SEQUENCE</scope>
</reference>
<evidence type="ECO:0000256" key="2">
    <source>
        <dbReference type="PIRSR" id="PIRSR619791-2"/>
    </source>
</evidence>
<keyword evidence="3" id="KW-0732">Signal</keyword>